<dbReference type="EMBL" id="KZ989650">
    <property type="protein sequence ID" value="RKP25702.1"/>
    <property type="molecule type" value="Genomic_DNA"/>
</dbReference>
<feature type="non-terminal residue" evidence="1">
    <location>
        <position position="1"/>
    </location>
</feature>
<feature type="non-terminal residue" evidence="1">
    <location>
        <position position="135"/>
    </location>
</feature>
<dbReference type="Pfam" id="PF04430">
    <property type="entry name" value="DUF498"/>
    <property type="match status" value="1"/>
</dbReference>
<evidence type="ECO:0000313" key="1">
    <source>
        <dbReference type="EMBL" id="RKP25702.1"/>
    </source>
</evidence>
<dbReference type="InterPro" id="IPR007523">
    <property type="entry name" value="NDUFAF3/AAMDC"/>
</dbReference>
<dbReference type="SUPFAM" id="SSF64076">
    <property type="entry name" value="MTH938-like"/>
    <property type="match status" value="1"/>
</dbReference>
<keyword evidence="2" id="KW-1185">Reference proteome</keyword>
<protein>
    <recommendedName>
        <fullName evidence="3">NADH dehydrogenase [ubiquinone] 1 alpha subcomplex assembly factor 3</fullName>
    </recommendedName>
</protein>
<evidence type="ECO:0008006" key="3">
    <source>
        <dbReference type="Google" id="ProtNLM"/>
    </source>
</evidence>
<evidence type="ECO:0000313" key="2">
    <source>
        <dbReference type="Proteomes" id="UP000278143"/>
    </source>
</evidence>
<dbReference type="AlphaFoldDB" id="A0A4P9Z193"/>
<name>A0A4P9Z193_9FUNG</name>
<dbReference type="OrthoDB" id="20681at2759"/>
<dbReference type="PANTHER" id="PTHR21192:SF2">
    <property type="entry name" value="NADH DEHYDROGENASE [UBIQUINONE] 1 ALPHA SUBCOMPLEX ASSEMBLY FACTOR 3"/>
    <property type="match status" value="1"/>
</dbReference>
<dbReference type="PANTHER" id="PTHR21192">
    <property type="entry name" value="NUCLEAR PROTEIN E3-3"/>
    <property type="match status" value="1"/>
</dbReference>
<proteinExistence type="predicted"/>
<reference evidence="2" key="1">
    <citation type="journal article" date="2018" name="Nat. Microbiol.">
        <title>Leveraging single-cell genomics to expand the fungal tree of life.</title>
        <authorList>
            <person name="Ahrendt S.R."/>
            <person name="Quandt C.A."/>
            <person name="Ciobanu D."/>
            <person name="Clum A."/>
            <person name="Salamov A."/>
            <person name="Andreopoulos B."/>
            <person name="Cheng J.F."/>
            <person name="Woyke T."/>
            <person name="Pelin A."/>
            <person name="Henrissat B."/>
            <person name="Reynolds N.K."/>
            <person name="Benny G.L."/>
            <person name="Smith M.E."/>
            <person name="James T.Y."/>
            <person name="Grigoriev I.V."/>
        </authorList>
    </citation>
    <scope>NUCLEOTIDE SEQUENCE [LARGE SCALE GENOMIC DNA]</scope>
    <source>
        <strain evidence="2">Benny S71-1</strain>
    </source>
</reference>
<dbReference type="Proteomes" id="UP000278143">
    <property type="component" value="Unassembled WGS sequence"/>
</dbReference>
<dbReference type="GO" id="GO:0032981">
    <property type="term" value="P:mitochondrial respiratory chain complex I assembly"/>
    <property type="evidence" value="ECO:0007669"/>
    <property type="project" value="TreeGrafter"/>
</dbReference>
<dbReference type="GO" id="GO:0005743">
    <property type="term" value="C:mitochondrial inner membrane"/>
    <property type="evidence" value="ECO:0007669"/>
    <property type="project" value="TreeGrafter"/>
</dbReference>
<gene>
    <name evidence="1" type="ORF">SYNPS1DRAFT_9825</name>
</gene>
<organism evidence="1 2">
    <name type="scientific">Syncephalis pseudoplumigaleata</name>
    <dbReference type="NCBI Taxonomy" id="1712513"/>
    <lineage>
        <taxon>Eukaryota</taxon>
        <taxon>Fungi</taxon>
        <taxon>Fungi incertae sedis</taxon>
        <taxon>Zoopagomycota</taxon>
        <taxon>Zoopagomycotina</taxon>
        <taxon>Zoopagomycetes</taxon>
        <taxon>Zoopagales</taxon>
        <taxon>Piptocephalidaceae</taxon>
        <taxon>Syncephalis</taxon>
    </lineage>
</organism>
<accession>A0A4P9Z193</accession>
<dbReference type="InterPro" id="IPR036748">
    <property type="entry name" value="MTH938-like_sf"/>
</dbReference>
<dbReference type="Gene3D" id="3.40.1230.10">
    <property type="entry name" value="MTH938-like"/>
    <property type="match status" value="1"/>
</dbReference>
<sequence length="135" mass="14732">NMLGETAPPEITIGKATDDGFVLWKHGDADRKVSVTGPLIVAAGNAWQWQLDTRGTQLDVDTWSEQVLQVIRAVEPRPELLVLGTGRQLRSITPSSLATLKELGVSVEHLDTKQASMTFNILAEEGRDVMAMLLP</sequence>